<dbReference type="GO" id="GO:0050660">
    <property type="term" value="F:flavin adenine dinucleotide binding"/>
    <property type="evidence" value="ECO:0007669"/>
    <property type="project" value="TreeGrafter"/>
</dbReference>
<dbReference type="NCBIfam" id="NF005547">
    <property type="entry name" value="PRK07208.1-3"/>
    <property type="match status" value="1"/>
</dbReference>
<organism evidence="2 3">
    <name type="scientific">Mycolicibacterium hodleri</name>
    <dbReference type="NCBI Taxonomy" id="49897"/>
    <lineage>
        <taxon>Bacteria</taxon>
        <taxon>Bacillati</taxon>
        <taxon>Actinomycetota</taxon>
        <taxon>Actinomycetes</taxon>
        <taxon>Mycobacteriales</taxon>
        <taxon>Mycobacteriaceae</taxon>
        <taxon>Mycolicibacterium</taxon>
    </lineage>
</organism>
<proteinExistence type="predicted"/>
<comment type="caution">
    <text evidence="2">The sequence shown here is derived from an EMBL/GenBank/DDBJ whole genome shotgun (WGS) entry which is preliminary data.</text>
</comment>
<evidence type="ECO:0000313" key="3">
    <source>
        <dbReference type="Proteomes" id="UP000315759"/>
    </source>
</evidence>
<name>A0A544VZC1_9MYCO</name>
<evidence type="ECO:0000313" key="2">
    <source>
        <dbReference type="EMBL" id="TQR85343.1"/>
    </source>
</evidence>
<reference evidence="2 3" key="1">
    <citation type="submission" date="2018-10" db="EMBL/GenBank/DDBJ databases">
        <title>Draft genome of Mycobacterium hodleri strain B.</title>
        <authorList>
            <person name="Amande T.J."/>
            <person name="Mcgenity T.J."/>
        </authorList>
    </citation>
    <scope>NUCLEOTIDE SEQUENCE [LARGE SCALE GENOMIC DNA]</scope>
    <source>
        <strain evidence="2 3">B</strain>
    </source>
</reference>
<dbReference type="InterPro" id="IPR036188">
    <property type="entry name" value="FAD/NAD-bd_sf"/>
</dbReference>
<gene>
    <name evidence="2" type="ORF">D8S82_17050</name>
</gene>
<protein>
    <submittedName>
        <fullName evidence="2">Protoporphyrinogen oxidase</fullName>
    </submittedName>
</protein>
<dbReference type="SUPFAM" id="SSF51905">
    <property type="entry name" value="FAD/NAD(P)-binding domain"/>
    <property type="match status" value="1"/>
</dbReference>
<keyword evidence="3" id="KW-1185">Reference proteome</keyword>
<dbReference type="GO" id="GO:0016491">
    <property type="term" value="F:oxidoreductase activity"/>
    <property type="evidence" value="ECO:0007669"/>
    <property type="project" value="InterPro"/>
</dbReference>
<dbReference type="GO" id="GO:0008767">
    <property type="term" value="F:UDP-galactopyranose mutase activity"/>
    <property type="evidence" value="ECO:0007669"/>
    <property type="project" value="TreeGrafter"/>
</dbReference>
<dbReference type="AlphaFoldDB" id="A0A544VZC1"/>
<dbReference type="PANTHER" id="PTHR21197:SF0">
    <property type="entry name" value="UDP-GALACTOPYRANOSE MUTASE"/>
    <property type="match status" value="1"/>
</dbReference>
<dbReference type="RefSeq" id="WP_142553217.1">
    <property type="nucleotide sequence ID" value="NZ_VIFX01000021.1"/>
</dbReference>
<accession>A0A544VZC1</accession>
<dbReference type="Proteomes" id="UP000315759">
    <property type="component" value="Unassembled WGS sequence"/>
</dbReference>
<dbReference type="PANTHER" id="PTHR21197">
    <property type="entry name" value="UDP-GALACTOPYRANOSE MUTASE"/>
    <property type="match status" value="1"/>
</dbReference>
<dbReference type="InterPro" id="IPR002937">
    <property type="entry name" value="Amino_oxidase"/>
</dbReference>
<dbReference type="Pfam" id="PF01593">
    <property type="entry name" value="Amino_oxidase"/>
    <property type="match status" value="1"/>
</dbReference>
<sequence length="464" mass="52334">MESSRSPIVIGAGPAGLTAALRLVQNGVKPRLLEATGHVGGLARTPHSGDWCLDPGGHRFFTKYEEVRDLWNALLPPDQWLSVPRSSAMLVDGEYVKYPLVGRDIVTKLGVGRGLRGLSSYAGWRMLRSGSPSGQPANFEEWGTHEFGRYWYTIFFDGYVRKTWLADPAELASDWANQRIKPIDWTWRNKRKHPSEDVFRYPRRGPGQLWDAAAAALVDAGVTPTLNARVERLWTHDGTWYVELHDGEVIEGDAVFSSMPLQTLVEALPAAPRRVRVAASNLHHRGLITVAVALHDRHEIPFNWVYTPGGEFLCGRIQNYGRWSKNLHPAGWDGTFLGFEYFVRPDGELMAADDSSLSEIVEADIRALGLGDSRVDHVMMLRSQFAYPVYDPVRERSVARIRNYLRRHYPSLHPMGRNGMHRYDNQDHAMLSAMHSVARYFGGDVDPWQVNADRGYHEAGVLKK</sequence>
<dbReference type="GO" id="GO:0005829">
    <property type="term" value="C:cytosol"/>
    <property type="evidence" value="ECO:0007669"/>
    <property type="project" value="TreeGrafter"/>
</dbReference>
<dbReference type="PRINTS" id="PR00420">
    <property type="entry name" value="RNGMNOXGNASE"/>
</dbReference>
<dbReference type="EMBL" id="VIFX01000021">
    <property type="protein sequence ID" value="TQR85343.1"/>
    <property type="molecule type" value="Genomic_DNA"/>
</dbReference>
<dbReference type="Gene3D" id="3.50.50.60">
    <property type="entry name" value="FAD/NAD(P)-binding domain"/>
    <property type="match status" value="1"/>
</dbReference>
<evidence type="ECO:0000259" key="1">
    <source>
        <dbReference type="Pfam" id="PF01593"/>
    </source>
</evidence>
<feature type="domain" description="Amine oxidase" evidence="1">
    <location>
        <begin position="15"/>
        <end position="371"/>
    </location>
</feature>